<reference evidence="2" key="1">
    <citation type="journal article" date="2012" name="Proc. Natl. Acad. Sci. U.S.A.">
        <title>Antigenic diversity is generated by distinct evolutionary mechanisms in African trypanosome species.</title>
        <authorList>
            <person name="Jackson A.P."/>
            <person name="Berry A."/>
            <person name="Aslett M."/>
            <person name="Allison H.C."/>
            <person name="Burton P."/>
            <person name="Vavrova-Anderson J."/>
            <person name="Brown R."/>
            <person name="Browne H."/>
            <person name="Corton N."/>
            <person name="Hauser H."/>
            <person name="Gamble J."/>
            <person name="Gilderthorp R."/>
            <person name="Marcello L."/>
            <person name="McQuillan J."/>
            <person name="Otto T.D."/>
            <person name="Quail M.A."/>
            <person name="Sanders M.J."/>
            <person name="van Tonder A."/>
            <person name="Ginger M.L."/>
            <person name="Field M.C."/>
            <person name="Barry J.D."/>
            <person name="Hertz-Fowler C."/>
            <person name="Berriman M."/>
        </authorList>
    </citation>
    <scope>NUCLEOTIDE SEQUENCE</scope>
    <source>
        <strain evidence="2">Y486</strain>
    </source>
</reference>
<evidence type="ECO:0000256" key="1">
    <source>
        <dbReference type="SAM" id="MobiDB-lite"/>
    </source>
</evidence>
<gene>
    <name evidence="2" type="ORF">TVY486_0704620</name>
</gene>
<organism evidence="2">
    <name type="scientific">Trypanosoma vivax (strain Y486)</name>
    <dbReference type="NCBI Taxonomy" id="1055687"/>
    <lineage>
        <taxon>Eukaryota</taxon>
        <taxon>Discoba</taxon>
        <taxon>Euglenozoa</taxon>
        <taxon>Kinetoplastea</taxon>
        <taxon>Metakinetoplastina</taxon>
        <taxon>Trypanosomatida</taxon>
        <taxon>Trypanosomatidae</taxon>
        <taxon>Trypanosoma</taxon>
        <taxon>Duttonella</taxon>
    </lineage>
</organism>
<evidence type="ECO:0000313" key="2">
    <source>
        <dbReference type="EMBL" id="CCC49128.1"/>
    </source>
</evidence>
<name>G0TYS8_TRYVY</name>
<dbReference type="EMBL" id="HE573023">
    <property type="protein sequence ID" value="CCC49128.1"/>
    <property type="molecule type" value="Genomic_DNA"/>
</dbReference>
<sequence>MSEMSKKDGSSKSDSTDTYRQAKHTESGQCELAIWQTPARHSYTSADGAGVLISGVVFCWVVFHCGTARCCCRPNRFAFASSAACFSNLSSLSRAKDLIGKSFGGHRSPSCSSTS</sequence>
<feature type="region of interest" description="Disordered" evidence="1">
    <location>
        <begin position="1"/>
        <end position="26"/>
    </location>
</feature>
<dbReference type="AlphaFoldDB" id="G0TYS8"/>
<proteinExistence type="predicted"/>
<protein>
    <submittedName>
        <fullName evidence="2">Uncharacterized protein</fullName>
    </submittedName>
</protein>
<accession>G0TYS8</accession>
<feature type="compositionally biased region" description="Basic and acidic residues" evidence="1">
    <location>
        <begin position="1"/>
        <end position="17"/>
    </location>
</feature>